<dbReference type="Pfam" id="PF10495">
    <property type="entry name" value="PACT_coil_coil"/>
    <property type="match status" value="1"/>
</dbReference>
<keyword evidence="2" id="KW-0963">Cytoplasm</keyword>
<keyword evidence="3" id="KW-0597">Phosphoprotein</keyword>
<feature type="coiled-coil region" evidence="6">
    <location>
        <begin position="847"/>
        <end position="888"/>
    </location>
</feature>
<evidence type="ECO:0000256" key="7">
    <source>
        <dbReference type="SAM" id="MobiDB-lite"/>
    </source>
</evidence>
<evidence type="ECO:0000256" key="6">
    <source>
        <dbReference type="SAM" id="Coils"/>
    </source>
</evidence>
<dbReference type="Proteomes" id="UP001292079">
    <property type="component" value="Unassembled WGS sequence"/>
</dbReference>
<feature type="region of interest" description="Disordered" evidence="7">
    <location>
        <begin position="2086"/>
        <end position="2141"/>
    </location>
</feature>
<accession>A0AAE1ZH58</accession>
<comment type="caution">
    <text evidence="9">The sequence shown here is derived from an EMBL/GenBank/DDBJ whole genome shotgun (WGS) entry which is preliminary data.</text>
</comment>
<feature type="compositionally biased region" description="Basic and acidic residues" evidence="7">
    <location>
        <begin position="2086"/>
        <end position="2102"/>
    </location>
</feature>
<sequence length="2533" mass="287328">MEVVYHELSSGKDTSLSQILSEWSRRYEEKYAALQKRFSGLCGEGCQISKTSRPWSADIKQPSYNELLEEIQNALQLKANLSVELEALQQIRSELEDSECMSEVHFRLERATENNRRLHAALQAADEQITELVLSKRLLEAQMNELRNSRDTEIAEAKERVRAAERAVIAATRSVSSRKPVNEKDKSTLPIELGNHSQQNANSNHTQPFMSLAFKKPLQNHTRSYTTLTAFSYDDFDSLDEDTDDETNENSCETIPIVNSTKNNLDLLAGNRKSDEEMKKEIPTSANSDAVIQSSHECSVESSVDGSALPKGVGSVSSPGSPSFVAEVLHSVSPTLSSTPRKSLPNETVVTPFTSGANISDFTNDILGWNSDMKNTPYIKQAEVDDVVSKVDYLRLLDEMEELRHELDLLRQNSEFSQSQKPVINNKIHLTSDEKLCDPGLTAQLLELKDEVASTSDEHSSQTPSSLLPVLPPGSTRLYDWSLSKSDLQVETEMNTNKSCDSETSIDEPTPVKTAFFPCDHCVELQAKILTYEAIYAAQEDFFTQKFAKQSALNTEAGVQLNKTLQVDNTTDNHKLLHISNADAFTQTDPEIKDVLHSVCLQTEPDATVFNEDRMKNFTICLEFYHKMILSIIDVSTKLKHELTTHVNDQYSLMKNDLSLDYNSKHNEQETKDHLMIPLLCDYLNECDHLLDTNVLTNTKYLNHFRTDCKSLTFVFGQLLPEIDHLLTLCKVGREQMILSTRSNQINVDIENCELVRNLREQLLTAHQMLTEKLPVDTKNALLETSQLVETERIQLQAEMDRRISEFERNHTASLLELETSRHGLMKQLDEMRLTNCELRNEIFSIQQKLQAKEKFLNEQIEERELEREEFRIELNRLKSELEMKKSQMVSYKLMNSNNTNPGVTPLNVKEIGQHNFISQWISDMKVDQLCQNESVINSAIQAFINSKSWDNTWSKPNDHSNMDMLGGMMSNISTTQNHIKYVDEQNDWQPYSIPTVNNNTLDSMTRASENYAIQNNPNEVCLKQMKLIDDSIACMQQDLSLCDACTQAEVIMFDKSIEVAVNPVDTEVQVITDHNEDAENFKMMGSFEQLDLAQSGSNGDTNDWHPTHNCNQATRTTKTTRFRTLNTTSAAALVSHVVVKEEEESVVTVFGEPEPSDSTFESNQKLYQDQIEKCQLEIRNLRKQLRRMHTCQKEMEQTKLLEELMQNKQDKGVQTIMFNLNLRNNIRLKTLLTQQTSSSTHRLHHRSLPALFSPSLSSNNEDTGVEMSQGLLDLESIESITPPTTKSPGDEDLILMKHQKCSSPEDENLQTLMGSPMSDKDEELENEISEIMLSSIEQLDTTPNSNVSKNTSCKPINSKNADLQTVHVLVNNNPENEGTMVALSEVTTLIEQLMDSEFLIKTLRNEISDLTKYQIELQHDYDAVHEMLVERQNDLTRVTEQLLESENKCKSLSNQLSERKDVILERDEDLFLLTEDKKSLESKVSQLQLEIEEFKSKVKCIDYEMRMSSVSVQTDPTISKSLFLTKMVQTIDNENLNINTHYDPKDVHCNIEKEHMPHLWTTSTPKEEESPNSTFLSTESDTPVAISAELKALTNRLREESVRLATATEIASARQTICNRQGGSTAINKLTDNEEATINLQYDECAVPWISEIRNSYGDLKAAISEMTKTIHDNPWIDQEQSTIEDNEETMKLFINRLLVSVTKALDSDEKLWLSAIISSVSQTYDLIRNRATPLQSEPPTENILCKIIQQLTERISAFMRREDEFRKCLIEILHVEEASFKSELKTHVSRSDILMGEMNRLTRVVGSLSEELDHANSRSNEIQNQLGDLQVELIHTQNELQSKENEVQRQRTNIEQLRSQLSKENVQTAKFHAELDALQLAKVQVEHELSSSNNLVQELKTSLANEKNRAQSLKIELDQLYEEIRKNTYHTVLPPGNNNSDIGENITTKENKAPTNSSSVPNQRFYEVMSLATVHLASTRRDAIKLQNQVKELQATANGLRLNLAEVELRLMPTLTSVLPDVYNRSNINNHSQSSIRKHTSTSKKKLPVYENQSELTSSRFTKLKNVCTDLLARVSMDERDDDLHAGINDDHGSNSHSSDDDSIEDNILIGSGINNSGEHRVDAERDESSLRDGGTLRNKVSCRSLDPTNIQNATSNNSVHSASDNHLDTVNLSVNVTSPNLLCSPIQTLPHMTTSVISSPNAHIDQVVSIERYVSLYARCLRAESYRRALSFQKRYLLLLLGNFEYSEDVVVANIGCPEFRFTSQVGSEDSFSSRFNSNPLRRFRTIGRVVQVIHRMKHLVNKWRRVGIPSMQSTPFNNTSSFMNPTDLTSYNTPLQHRSFTSTSHRANQTSRIHNGSLRTPLKELHSEESNKLSSLSGLRNSCTFKGNQYLSNPVFTPRTSQIQTSSSGYSSLLENQIMSTGSLYRWQPYSPLTQTTSTMTSSSTGIPIYRQVPITSIPINKCYDRPFVRNHQQSSSSSNFSIENRRRVSVSSSIVCRVDSIQTHTTRTSSRNHNISQMINIHKRPSYS</sequence>
<feature type="coiled-coil region" evidence="6">
    <location>
        <begin position="1800"/>
        <end position="1925"/>
    </location>
</feature>
<dbReference type="GO" id="GO:0060090">
    <property type="term" value="F:molecular adaptor activity"/>
    <property type="evidence" value="ECO:0007669"/>
    <property type="project" value="InterPro"/>
</dbReference>
<feature type="region of interest" description="Disordered" evidence="7">
    <location>
        <begin position="452"/>
        <end position="471"/>
    </location>
</feature>
<evidence type="ECO:0000313" key="9">
    <source>
        <dbReference type="EMBL" id="KAK4473533.1"/>
    </source>
</evidence>
<evidence type="ECO:0000256" key="1">
    <source>
        <dbReference type="ARBA" id="ARBA00004300"/>
    </source>
</evidence>
<dbReference type="Gene3D" id="1.10.287.1490">
    <property type="match status" value="1"/>
</dbReference>
<reference evidence="9" key="1">
    <citation type="submission" date="2022-04" db="EMBL/GenBank/DDBJ databases">
        <authorList>
            <person name="Xu L."/>
            <person name="Lv Z."/>
        </authorList>
    </citation>
    <scope>NUCLEOTIDE SEQUENCE</scope>
    <source>
        <strain evidence="9">LV_2022a</strain>
    </source>
</reference>
<feature type="region of interest" description="Disordered" evidence="7">
    <location>
        <begin position="2026"/>
        <end position="2053"/>
    </location>
</feature>
<keyword evidence="10" id="KW-1185">Reference proteome</keyword>
<evidence type="ECO:0000256" key="3">
    <source>
        <dbReference type="ARBA" id="ARBA00022553"/>
    </source>
</evidence>
<dbReference type="InterPro" id="IPR028745">
    <property type="entry name" value="AKAP9/Pericentrin"/>
</dbReference>
<feature type="compositionally biased region" description="Polar residues" evidence="7">
    <location>
        <begin position="2508"/>
        <end position="2524"/>
    </location>
</feature>
<reference evidence="9" key="2">
    <citation type="journal article" date="2023" name="Infect Dis Poverty">
        <title>Chromosome-scale genome of the human blood fluke Schistosoma mekongi and its implications for public health.</title>
        <authorList>
            <person name="Zhou M."/>
            <person name="Xu L."/>
            <person name="Xu D."/>
            <person name="Chen W."/>
            <person name="Khan J."/>
            <person name="Hu Y."/>
            <person name="Huang H."/>
            <person name="Wei H."/>
            <person name="Zhang Y."/>
            <person name="Chusongsang P."/>
            <person name="Tanasarnprasert K."/>
            <person name="Hu X."/>
            <person name="Limpanont Y."/>
            <person name="Lv Z."/>
        </authorList>
    </citation>
    <scope>NUCLEOTIDE SEQUENCE</scope>
    <source>
        <strain evidence="9">LV_2022a</strain>
    </source>
</reference>
<dbReference type="PANTHER" id="PTHR44981">
    <property type="entry name" value="PERICENTRIN-LIKE PROTEIN, ISOFORM F"/>
    <property type="match status" value="1"/>
</dbReference>
<dbReference type="GO" id="GO:0005737">
    <property type="term" value="C:cytoplasm"/>
    <property type="evidence" value="ECO:0007669"/>
    <property type="project" value="UniProtKB-ARBA"/>
</dbReference>
<protein>
    <recommendedName>
        <fullName evidence="8">Pericentrin/AKAP-450 centrosomal targeting domain-containing protein</fullName>
    </recommendedName>
</protein>
<comment type="subcellular location">
    <subcellularLocation>
        <location evidence="1">Cytoplasm</location>
        <location evidence="1">Cytoskeleton</location>
        <location evidence="1">Microtubule organizing center</location>
        <location evidence="1">Centrosome</location>
    </subcellularLocation>
</comment>
<gene>
    <name evidence="9" type="ORF">MN116_002893</name>
</gene>
<feature type="region of interest" description="Disordered" evidence="7">
    <location>
        <begin position="2508"/>
        <end position="2533"/>
    </location>
</feature>
<dbReference type="PANTHER" id="PTHR44981:SF2">
    <property type="entry name" value="PERICENTRIN-LIKE PROTEIN, ISOFORM F"/>
    <property type="match status" value="1"/>
</dbReference>
<dbReference type="GO" id="GO:0005813">
    <property type="term" value="C:centrosome"/>
    <property type="evidence" value="ECO:0007669"/>
    <property type="project" value="UniProtKB-SubCell"/>
</dbReference>
<feature type="compositionally biased region" description="Basic and acidic residues" evidence="7">
    <location>
        <begin position="2120"/>
        <end position="2133"/>
    </location>
</feature>
<evidence type="ECO:0000256" key="5">
    <source>
        <dbReference type="ARBA" id="ARBA00023212"/>
    </source>
</evidence>
<feature type="coiled-coil region" evidence="6">
    <location>
        <begin position="1436"/>
        <end position="1498"/>
    </location>
</feature>
<organism evidence="9 10">
    <name type="scientific">Schistosoma mekongi</name>
    <name type="common">Parasitic worm</name>
    <dbReference type="NCBI Taxonomy" id="38744"/>
    <lineage>
        <taxon>Eukaryota</taxon>
        <taxon>Metazoa</taxon>
        <taxon>Spiralia</taxon>
        <taxon>Lophotrochozoa</taxon>
        <taxon>Platyhelminthes</taxon>
        <taxon>Trematoda</taxon>
        <taxon>Digenea</taxon>
        <taxon>Strigeidida</taxon>
        <taxon>Schistosomatoidea</taxon>
        <taxon>Schistosomatidae</taxon>
        <taxon>Schistosoma</taxon>
    </lineage>
</organism>
<feature type="compositionally biased region" description="Polar residues" evidence="7">
    <location>
        <begin position="1572"/>
        <end position="1582"/>
    </location>
</feature>
<feature type="coiled-coil region" evidence="6">
    <location>
        <begin position="64"/>
        <end position="174"/>
    </location>
</feature>
<proteinExistence type="predicted"/>
<feature type="domain" description="Pericentrin/AKAP-450 centrosomal targeting" evidence="8">
    <location>
        <begin position="2222"/>
        <end position="2307"/>
    </location>
</feature>
<keyword evidence="5" id="KW-0206">Cytoskeleton</keyword>
<evidence type="ECO:0000256" key="2">
    <source>
        <dbReference type="ARBA" id="ARBA00022490"/>
    </source>
</evidence>
<feature type="coiled-coil region" evidence="6">
    <location>
        <begin position="1978"/>
        <end position="2012"/>
    </location>
</feature>
<feature type="coiled-coil region" evidence="6">
    <location>
        <begin position="1165"/>
        <end position="1212"/>
    </location>
</feature>
<dbReference type="GO" id="GO:0007165">
    <property type="term" value="P:signal transduction"/>
    <property type="evidence" value="ECO:0007669"/>
    <property type="project" value="InterPro"/>
</dbReference>
<feature type="compositionally biased region" description="Low complexity" evidence="7">
    <location>
        <begin position="461"/>
        <end position="471"/>
    </location>
</feature>
<evidence type="ECO:0000259" key="8">
    <source>
        <dbReference type="Pfam" id="PF10495"/>
    </source>
</evidence>
<keyword evidence="4 6" id="KW-0175">Coiled coil</keyword>
<dbReference type="InterPro" id="IPR019528">
    <property type="entry name" value="PACT_domain"/>
</dbReference>
<feature type="compositionally biased region" description="Basic residues" evidence="7">
    <location>
        <begin position="2038"/>
        <end position="2049"/>
    </location>
</feature>
<feature type="region of interest" description="Disordered" evidence="7">
    <location>
        <begin position="1563"/>
        <end position="1582"/>
    </location>
</feature>
<feature type="compositionally biased region" description="Polar residues" evidence="7">
    <location>
        <begin position="2026"/>
        <end position="2037"/>
    </location>
</feature>
<feature type="compositionally biased region" description="Polar residues" evidence="7">
    <location>
        <begin position="284"/>
        <end position="305"/>
    </location>
</feature>
<name>A0AAE1ZH58_SCHME</name>
<feature type="region of interest" description="Disordered" evidence="7">
    <location>
        <begin position="274"/>
        <end position="317"/>
    </location>
</feature>
<dbReference type="EMBL" id="JALJAT010000002">
    <property type="protein sequence ID" value="KAK4473533.1"/>
    <property type="molecule type" value="Genomic_DNA"/>
</dbReference>
<evidence type="ECO:0000313" key="10">
    <source>
        <dbReference type="Proteomes" id="UP001292079"/>
    </source>
</evidence>
<evidence type="ECO:0000256" key="4">
    <source>
        <dbReference type="ARBA" id="ARBA00023054"/>
    </source>
</evidence>
<feature type="coiled-coil region" evidence="6">
    <location>
        <begin position="393"/>
        <end position="420"/>
    </location>
</feature>